<feature type="active site" description="Glycyl thioester intermediate" evidence="5">
    <location>
        <position position="786"/>
    </location>
</feature>
<evidence type="ECO:0000259" key="6">
    <source>
        <dbReference type="PROSITE" id="PS50237"/>
    </source>
</evidence>
<dbReference type="GO" id="GO:0000209">
    <property type="term" value="P:protein polyubiquitination"/>
    <property type="evidence" value="ECO:0007669"/>
    <property type="project" value="InterPro"/>
</dbReference>
<dbReference type="Pfam" id="PF16558">
    <property type="entry name" value="AZUL"/>
    <property type="match status" value="1"/>
</dbReference>
<evidence type="ECO:0000256" key="1">
    <source>
        <dbReference type="ARBA" id="ARBA00000885"/>
    </source>
</evidence>
<dbReference type="OrthoDB" id="5981550at2759"/>
<evidence type="ECO:0000256" key="2">
    <source>
        <dbReference type="ARBA" id="ARBA00012485"/>
    </source>
</evidence>
<name>A0A9P3C8L4_9PEZI</name>
<dbReference type="GeneID" id="68288533"/>
<dbReference type="Proteomes" id="UP000825890">
    <property type="component" value="Unassembled WGS sequence"/>
</dbReference>
<comment type="caution">
    <text evidence="7">The sequence shown here is derived from an EMBL/GenBank/DDBJ whole genome shotgun (WGS) entry which is preliminary data.</text>
</comment>
<evidence type="ECO:0000313" key="8">
    <source>
        <dbReference type="Proteomes" id="UP000825890"/>
    </source>
</evidence>
<dbReference type="InterPro" id="IPR032353">
    <property type="entry name" value="AZUL"/>
</dbReference>
<dbReference type="Gene3D" id="3.90.1750.10">
    <property type="entry name" value="Hect, E3 ligase catalytic domains"/>
    <property type="match status" value="1"/>
</dbReference>
<evidence type="ECO:0000256" key="4">
    <source>
        <dbReference type="ARBA" id="ARBA00022786"/>
    </source>
</evidence>
<keyword evidence="4 5" id="KW-0833">Ubl conjugation pathway</keyword>
<dbReference type="InterPro" id="IPR000569">
    <property type="entry name" value="HECT_dom"/>
</dbReference>
<evidence type="ECO:0000256" key="5">
    <source>
        <dbReference type="PROSITE-ProRule" id="PRU00104"/>
    </source>
</evidence>
<dbReference type="PANTHER" id="PTHR45700:SF8">
    <property type="entry name" value="HECT-TYPE E3 UBIQUITIN TRANSFERASE"/>
    <property type="match status" value="1"/>
</dbReference>
<reference evidence="7 8" key="1">
    <citation type="submission" date="2021-01" db="EMBL/GenBank/DDBJ databases">
        <title>Cercospora kikuchii MAFF 305040 whole genome shotgun sequence.</title>
        <authorList>
            <person name="Kashiwa T."/>
            <person name="Suzuki T."/>
        </authorList>
    </citation>
    <scope>NUCLEOTIDE SEQUENCE [LARGE SCALE GENOMIC DNA]</scope>
    <source>
        <strain evidence="7 8">MAFF 305040</strain>
    </source>
</reference>
<dbReference type="InterPro" id="IPR044611">
    <property type="entry name" value="E3A/B/C-like"/>
</dbReference>
<dbReference type="Pfam" id="PF00632">
    <property type="entry name" value="HECT"/>
    <property type="match status" value="1"/>
</dbReference>
<dbReference type="AlphaFoldDB" id="A0A9P3C8L4"/>
<proteinExistence type="predicted"/>
<dbReference type="EC" id="2.3.2.26" evidence="2"/>
<sequence length="819" mass="91582">MASHSNEHSGVQGVEAARDLISRYEAQLLTGCGNELCIEILCHTGSLNTSAQPIRKYTARSAKAIAMAVCTGPKPRAHLCPHYMSTTSGHQPAAAQPRDPSALMQLLADTNARASMNASSRTGGGNLSTLHRQLDPLISGASIGSDDEFMDKLLPCIDNLLDLIPTHRTALWEMIDREIVSKGFACPVKKETKPADENWNAWVAIVDFIEDEAHIRLLRRTLLAIGHRLRSSDALEQSQSSGNSNLSPQSCLGSVFITKFTVMLMNKIREHASSPLSVIVWLKSMFTRAWDGSQILSSGSVAHAILEILDRLNIYCANVSRDAFQMPFVCMRVAELDMAESFRSHAPCAGQHILNYQYLFSPSQLILCFRAVNLLAMSRANAQVARTSDFRRRHSRNRSLELESQSAQLQYQEERYLLLYISREDVIKDTFNQLWQRRTDEMHRPLRVRMGADELDIGHDLGGVQIEFFNMICKHIFAEEAQMFATDPQTGLSFFRAGSLQPTYMFELFGLLVALAIYNGITMPVRLPSMFYYILCGSEHDLMLVHDPLIMIQDAWPTVARSLRSLRTEYVEDLEFAFPLEANGLRLSCLPLAGEPDSSLDDRLKMRVVSSSLPSRSSARPSIDMSQLRHAWPGWDIEESEGIPEPVTPEKIERYLAAYSTWLCYHSVRPQIQAFAHGFRSSQLLNGSTLSILGPSLLKSYVEGTDVLDIADLKAAARYDGYDERLKYIQAFWRIVAAWPQEKQKLLLKFVTAAERIPIGGASHLTFIIKRSQPNDPNALPTSSTCFGTLMLPRYQSHEILATKLDIALKFGAEGFGTG</sequence>
<dbReference type="Gene3D" id="6.10.130.10">
    <property type="entry name" value="Ubiquitin-protein ligase E3A, N-terminal zinc-binding domain (AZUL)"/>
    <property type="match status" value="1"/>
</dbReference>
<dbReference type="InterPro" id="IPR035983">
    <property type="entry name" value="Hect_E3_ubiquitin_ligase"/>
</dbReference>
<dbReference type="PANTHER" id="PTHR45700">
    <property type="entry name" value="UBIQUITIN-PROTEIN LIGASE E3C"/>
    <property type="match status" value="1"/>
</dbReference>
<dbReference type="PROSITE" id="PS50237">
    <property type="entry name" value="HECT"/>
    <property type="match status" value="1"/>
</dbReference>
<dbReference type="Gene3D" id="3.30.2410.10">
    <property type="entry name" value="Hect, E3 ligase catalytic domain"/>
    <property type="match status" value="1"/>
</dbReference>
<comment type="catalytic activity">
    <reaction evidence="1">
        <text>S-ubiquitinyl-[E2 ubiquitin-conjugating enzyme]-L-cysteine + [acceptor protein]-L-lysine = [E2 ubiquitin-conjugating enzyme]-L-cysteine + N(6)-ubiquitinyl-[acceptor protein]-L-lysine.</text>
        <dbReference type="EC" id="2.3.2.26"/>
    </reaction>
</comment>
<dbReference type="Gene3D" id="3.30.2160.10">
    <property type="entry name" value="Hect, E3 ligase catalytic domain"/>
    <property type="match status" value="1"/>
</dbReference>
<dbReference type="EMBL" id="BOLY01000002">
    <property type="protein sequence ID" value="GIZ39579.1"/>
    <property type="molecule type" value="Genomic_DNA"/>
</dbReference>
<dbReference type="InterPro" id="IPR042556">
    <property type="entry name" value="AZUL_sf"/>
</dbReference>
<keyword evidence="3" id="KW-0808">Transferase</keyword>
<accession>A0A9P3C8L4</accession>
<keyword evidence="8" id="KW-1185">Reference proteome</keyword>
<dbReference type="SMART" id="SM00119">
    <property type="entry name" value="HECTc"/>
    <property type="match status" value="1"/>
</dbReference>
<feature type="domain" description="HECT" evidence="6">
    <location>
        <begin position="438"/>
        <end position="819"/>
    </location>
</feature>
<gene>
    <name evidence="7" type="ORF">CKM354_000295800</name>
</gene>
<organism evidence="7 8">
    <name type="scientific">Cercospora kikuchii</name>
    <dbReference type="NCBI Taxonomy" id="84275"/>
    <lineage>
        <taxon>Eukaryota</taxon>
        <taxon>Fungi</taxon>
        <taxon>Dikarya</taxon>
        <taxon>Ascomycota</taxon>
        <taxon>Pezizomycotina</taxon>
        <taxon>Dothideomycetes</taxon>
        <taxon>Dothideomycetidae</taxon>
        <taxon>Mycosphaerellales</taxon>
        <taxon>Mycosphaerellaceae</taxon>
        <taxon>Cercospora</taxon>
    </lineage>
</organism>
<protein>
    <recommendedName>
        <fullName evidence="2">HECT-type E3 ubiquitin transferase</fullName>
        <ecNumber evidence="2">2.3.2.26</ecNumber>
    </recommendedName>
</protein>
<evidence type="ECO:0000313" key="7">
    <source>
        <dbReference type="EMBL" id="GIZ39579.1"/>
    </source>
</evidence>
<dbReference type="RefSeq" id="XP_044654066.1">
    <property type="nucleotide sequence ID" value="XM_044798131.1"/>
</dbReference>
<dbReference type="GO" id="GO:0061630">
    <property type="term" value="F:ubiquitin protein ligase activity"/>
    <property type="evidence" value="ECO:0007669"/>
    <property type="project" value="UniProtKB-EC"/>
</dbReference>
<dbReference type="SUPFAM" id="SSF56204">
    <property type="entry name" value="Hect, E3 ligase catalytic domain"/>
    <property type="match status" value="1"/>
</dbReference>
<evidence type="ECO:0000256" key="3">
    <source>
        <dbReference type="ARBA" id="ARBA00022679"/>
    </source>
</evidence>